<dbReference type="Pfam" id="PF25540">
    <property type="entry name" value="DUF7923"/>
    <property type="match status" value="1"/>
</dbReference>
<evidence type="ECO:0000259" key="3">
    <source>
        <dbReference type="PROSITE" id="PS50103"/>
    </source>
</evidence>
<keyword evidence="1" id="KW-0862">Zinc</keyword>
<sequence length="565" mass="62549">MDTSREVLGFVQRFHEISSTRDTADSLIKDLLVYTESVENSLRNENISLKLQLQDQSLDYEDAVRSRRELQQHVQLLEAQRAERLLNSSNHHPKVGSSPIQRAPGSYDTHKSPLQNVNLNNYVVVLIDGDGLLFQDNFVRQGVLGGKLAAYALRSAILEQCGPHAKDVEVIAKVYVNLAGLCRAMRRDGAIENESDLKDFSLGFTQAKASFDFIDVGHGKERADNKIKEMTKWHLRNFNCKQVILGISHDAGYAPFLDEMFHDDEIRRTVTVLEGFPTVRELVSTNVNILNLNDRVFRSEKLVDRGWMDRSSTELPKPIGTGAPAPTPTPPLLSPAAIETKPPLLTTITSEITSISSRISTTSSPPVSTPATSALSTPTPVSAVPTTYAKAMKKSDPVPPAPVVVLPIQPKPPAPRTAVAVAQAQAAAAPKLPAWNPGPRGLDPPLQVSQAALDNIKKRKDHNKLCNNHYLRGPCSKGDSCHFEHKYKPTKEEQVAIAFLTRLNPCSEGQECHVEDCIYGHHCPSVQNGYCTHPYCKFVQEDHPPGTKFKYKSHDKSSSDRDRER</sequence>
<reference evidence="4" key="2">
    <citation type="submission" date="2023-05" db="EMBL/GenBank/DDBJ databases">
        <authorList>
            <consortium name="Lawrence Berkeley National Laboratory"/>
            <person name="Steindorff A."/>
            <person name="Hensen N."/>
            <person name="Bonometti L."/>
            <person name="Westerberg I."/>
            <person name="Brannstrom I.O."/>
            <person name="Guillou S."/>
            <person name="Cros-Aarteil S."/>
            <person name="Calhoun S."/>
            <person name="Haridas S."/>
            <person name="Kuo A."/>
            <person name="Mondo S."/>
            <person name="Pangilinan J."/>
            <person name="Riley R."/>
            <person name="Labutti K."/>
            <person name="Andreopoulos B."/>
            <person name="Lipzen A."/>
            <person name="Chen C."/>
            <person name="Yanf M."/>
            <person name="Daum C."/>
            <person name="Ng V."/>
            <person name="Clum A."/>
            <person name="Ohm R."/>
            <person name="Martin F."/>
            <person name="Silar P."/>
            <person name="Natvig D."/>
            <person name="Lalanne C."/>
            <person name="Gautier V."/>
            <person name="Ament-Velasquez S.L."/>
            <person name="Kruys A."/>
            <person name="Hutchinson M.I."/>
            <person name="Powell A.J."/>
            <person name="Barry K."/>
            <person name="Miller A.N."/>
            <person name="Grigoriev I.V."/>
            <person name="Debuchy R."/>
            <person name="Gladieux P."/>
            <person name="Thoren M.H."/>
            <person name="Johannesson H."/>
        </authorList>
    </citation>
    <scope>NUCLEOTIDE SEQUENCE</scope>
    <source>
        <strain evidence="4">PSN309</strain>
    </source>
</reference>
<evidence type="ECO:0000256" key="2">
    <source>
        <dbReference type="SAM" id="MobiDB-lite"/>
    </source>
</evidence>
<dbReference type="EMBL" id="MU864383">
    <property type="protein sequence ID" value="KAK4188807.1"/>
    <property type="molecule type" value="Genomic_DNA"/>
</dbReference>
<evidence type="ECO:0000313" key="5">
    <source>
        <dbReference type="Proteomes" id="UP001302126"/>
    </source>
</evidence>
<evidence type="ECO:0000313" key="4">
    <source>
        <dbReference type="EMBL" id="KAK4188807.1"/>
    </source>
</evidence>
<accession>A0AAN6WYF2</accession>
<feature type="compositionally biased region" description="Basic and acidic residues" evidence="2">
    <location>
        <begin position="552"/>
        <end position="565"/>
    </location>
</feature>
<reference evidence="4" key="1">
    <citation type="journal article" date="2023" name="Mol. Phylogenet. Evol.">
        <title>Genome-scale phylogeny and comparative genomics of the fungal order Sordariales.</title>
        <authorList>
            <person name="Hensen N."/>
            <person name="Bonometti L."/>
            <person name="Westerberg I."/>
            <person name="Brannstrom I.O."/>
            <person name="Guillou S."/>
            <person name="Cros-Aarteil S."/>
            <person name="Calhoun S."/>
            <person name="Haridas S."/>
            <person name="Kuo A."/>
            <person name="Mondo S."/>
            <person name="Pangilinan J."/>
            <person name="Riley R."/>
            <person name="LaButti K."/>
            <person name="Andreopoulos B."/>
            <person name="Lipzen A."/>
            <person name="Chen C."/>
            <person name="Yan M."/>
            <person name="Daum C."/>
            <person name="Ng V."/>
            <person name="Clum A."/>
            <person name="Steindorff A."/>
            <person name="Ohm R.A."/>
            <person name="Martin F."/>
            <person name="Silar P."/>
            <person name="Natvig D.O."/>
            <person name="Lalanne C."/>
            <person name="Gautier V."/>
            <person name="Ament-Velasquez S.L."/>
            <person name="Kruys A."/>
            <person name="Hutchinson M.I."/>
            <person name="Powell A.J."/>
            <person name="Barry K."/>
            <person name="Miller A.N."/>
            <person name="Grigoriev I.V."/>
            <person name="Debuchy R."/>
            <person name="Gladieux P."/>
            <person name="Hiltunen Thoren M."/>
            <person name="Johannesson H."/>
        </authorList>
    </citation>
    <scope>NUCLEOTIDE SEQUENCE</scope>
    <source>
        <strain evidence="4">PSN309</strain>
    </source>
</reference>
<keyword evidence="1" id="KW-0863">Zinc-finger</keyword>
<feature type="region of interest" description="Disordered" evidence="2">
    <location>
        <begin position="544"/>
        <end position="565"/>
    </location>
</feature>
<comment type="caution">
    <text evidence="4">The sequence shown here is derived from an EMBL/GenBank/DDBJ whole genome shotgun (WGS) entry which is preliminary data.</text>
</comment>
<keyword evidence="5" id="KW-1185">Reference proteome</keyword>
<dbReference type="PROSITE" id="PS50103">
    <property type="entry name" value="ZF_C3H1"/>
    <property type="match status" value="1"/>
</dbReference>
<organism evidence="4 5">
    <name type="scientific">Podospora australis</name>
    <dbReference type="NCBI Taxonomy" id="1536484"/>
    <lineage>
        <taxon>Eukaryota</taxon>
        <taxon>Fungi</taxon>
        <taxon>Dikarya</taxon>
        <taxon>Ascomycota</taxon>
        <taxon>Pezizomycotina</taxon>
        <taxon>Sordariomycetes</taxon>
        <taxon>Sordariomycetidae</taxon>
        <taxon>Sordariales</taxon>
        <taxon>Podosporaceae</taxon>
        <taxon>Podospora</taxon>
    </lineage>
</organism>
<dbReference type="Pfam" id="PF25543">
    <property type="entry name" value="zf-CCCH_tandem"/>
    <property type="match status" value="1"/>
</dbReference>
<keyword evidence="1" id="KW-0479">Metal-binding</keyword>
<dbReference type="InterPro" id="IPR057683">
    <property type="entry name" value="DUF7923"/>
</dbReference>
<dbReference type="GO" id="GO:0008270">
    <property type="term" value="F:zinc ion binding"/>
    <property type="evidence" value="ECO:0007669"/>
    <property type="project" value="UniProtKB-KW"/>
</dbReference>
<feature type="region of interest" description="Disordered" evidence="2">
    <location>
        <begin position="309"/>
        <end position="333"/>
    </location>
</feature>
<dbReference type="InterPro" id="IPR057654">
    <property type="entry name" value="Znf-CCCH_tandem"/>
</dbReference>
<dbReference type="PANTHER" id="PTHR37543:SF1">
    <property type="entry name" value="CCCH ZINC FINGER DNA BINDING PROTEIN (AFU_ORTHOLOGUE AFUA_5G12760)"/>
    <property type="match status" value="1"/>
</dbReference>
<feature type="domain" description="C3H1-type" evidence="3">
    <location>
        <begin position="460"/>
        <end position="488"/>
    </location>
</feature>
<dbReference type="PANTHER" id="PTHR37543">
    <property type="entry name" value="CCCH ZINC FINGER DNA BINDING PROTEIN (AFU_ORTHOLOGUE AFUA_5G12760)"/>
    <property type="match status" value="1"/>
</dbReference>
<dbReference type="InterPro" id="IPR000571">
    <property type="entry name" value="Znf_CCCH"/>
</dbReference>
<dbReference type="Proteomes" id="UP001302126">
    <property type="component" value="Unassembled WGS sequence"/>
</dbReference>
<dbReference type="Pfam" id="PF25542">
    <property type="entry name" value="zf-CCCH_12"/>
    <property type="match status" value="1"/>
</dbReference>
<gene>
    <name evidence="4" type="ORF">QBC35DRAFT_182171</name>
</gene>
<dbReference type="AlphaFoldDB" id="A0AAN6WYF2"/>
<evidence type="ECO:0000256" key="1">
    <source>
        <dbReference type="PROSITE-ProRule" id="PRU00723"/>
    </source>
</evidence>
<feature type="region of interest" description="Disordered" evidence="2">
    <location>
        <begin position="356"/>
        <end position="381"/>
    </location>
</feature>
<name>A0AAN6WYF2_9PEZI</name>
<feature type="zinc finger region" description="C3H1-type" evidence="1">
    <location>
        <begin position="460"/>
        <end position="488"/>
    </location>
</feature>
<proteinExistence type="predicted"/>
<protein>
    <recommendedName>
        <fullName evidence="3">C3H1-type domain-containing protein</fullName>
    </recommendedName>
</protein>